<keyword evidence="7" id="KW-1133">Transmembrane helix</keyword>
<gene>
    <name evidence="9" type="ORF">MNBD_ALPHA11-438</name>
</gene>
<protein>
    <recommendedName>
        <fullName evidence="8">Peptidase M48 domain-containing protein</fullName>
    </recommendedName>
</protein>
<evidence type="ECO:0000256" key="3">
    <source>
        <dbReference type="ARBA" id="ARBA00022723"/>
    </source>
</evidence>
<evidence type="ECO:0000313" key="9">
    <source>
        <dbReference type="EMBL" id="VAW22317.1"/>
    </source>
</evidence>
<dbReference type="InterPro" id="IPR051156">
    <property type="entry name" value="Mito/Outer_Membr_Metalloprot"/>
</dbReference>
<evidence type="ECO:0000259" key="8">
    <source>
        <dbReference type="Pfam" id="PF01435"/>
    </source>
</evidence>
<evidence type="ECO:0000256" key="4">
    <source>
        <dbReference type="ARBA" id="ARBA00022801"/>
    </source>
</evidence>
<evidence type="ECO:0000256" key="2">
    <source>
        <dbReference type="ARBA" id="ARBA00022670"/>
    </source>
</evidence>
<dbReference type="GO" id="GO:0016020">
    <property type="term" value="C:membrane"/>
    <property type="evidence" value="ECO:0007669"/>
    <property type="project" value="TreeGrafter"/>
</dbReference>
<feature type="domain" description="Peptidase M48" evidence="8">
    <location>
        <begin position="194"/>
        <end position="362"/>
    </location>
</feature>
<dbReference type="PANTHER" id="PTHR22726:SF1">
    <property type="entry name" value="METALLOENDOPEPTIDASE OMA1, MITOCHONDRIAL"/>
    <property type="match status" value="1"/>
</dbReference>
<dbReference type="PANTHER" id="PTHR22726">
    <property type="entry name" value="METALLOENDOPEPTIDASE OMA1"/>
    <property type="match status" value="1"/>
</dbReference>
<dbReference type="CDD" id="cd07332">
    <property type="entry name" value="M48C_Oma1_like"/>
    <property type="match status" value="1"/>
</dbReference>
<accession>A0A3B0UAD2</accession>
<feature type="transmembrane region" description="Helical" evidence="7">
    <location>
        <begin position="123"/>
        <end position="146"/>
    </location>
</feature>
<dbReference type="Gene3D" id="3.30.2010.10">
    <property type="entry name" value="Metalloproteases ('zincins'), catalytic domain"/>
    <property type="match status" value="1"/>
</dbReference>
<keyword evidence="6" id="KW-0482">Metalloprotease</keyword>
<dbReference type="GO" id="GO:0004222">
    <property type="term" value="F:metalloendopeptidase activity"/>
    <property type="evidence" value="ECO:0007669"/>
    <property type="project" value="InterPro"/>
</dbReference>
<evidence type="ECO:0000256" key="5">
    <source>
        <dbReference type="ARBA" id="ARBA00022833"/>
    </source>
</evidence>
<name>A0A3B0UAD2_9ZZZZ</name>
<dbReference type="Pfam" id="PF01435">
    <property type="entry name" value="Peptidase_M48"/>
    <property type="match status" value="1"/>
</dbReference>
<comment type="cofactor">
    <cofactor evidence="1">
        <name>Zn(2+)</name>
        <dbReference type="ChEBI" id="CHEBI:29105"/>
    </cofactor>
</comment>
<proteinExistence type="predicted"/>
<evidence type="ECO:0000256" key="7">
    <source>
        <dbReference type="SAM" id="Phobius"/>
    </source>
</evidence>
<keyword evidence="7" id="KW-0812">Transmembrane</keyword>
<evidence type="ECO:0000256" key="6">
    <source>
        <dbReference type="ARBA" id="ARBA00023049"/>
    </source>
</evidence>
<evidence type="ECO:0000256" key="1">
    <source>
        <dbReference type="ARBA" id="ARBA00001947"/>
    </source>
</evidence>
<keyword evidence="4" id="KW-0378">Hydrolase</keyword>
<keyword evidence="2" id="KW-0645">Protease</keyword>
<keyword evidence="7" id="KW-0472">Membrane</keyword>
<feature type="non-terminal residue" evidence="9">
    <location>
        <position position="409"/>
    </location>
</feature>
<dbReference type="GO" id="GO:0046872">
    <property type="term" value="F:metal ion binding"/>
    <property type="evidence" value="ECO:0007669"/>
    <property type="project" value="UniProtKB-KW"/>
</dbReference>
<dbReference type="EMBL" id="UOEQ01000410">
    <property type="protein sequence ID" value="VAW22317.1"/>
    <property type="molecule type" value="Genomic_DNA"/>
</dbReference>
<dbReference type="GO" id="GO:0051603">
    <property type="term" value="P:proteolysis involved in protein catabolic process"/>
    <property type="evidence" value="ECO:0007669"/>
    <property type="project" value="TreeGrafter"/>
</dbReference>
<dbReference type="InterPro" id="IPR001915">
    <property type="entry name" value="Peptidase_M48"/>
</dbReference>
<sequence>MEFEALYYDGVVARAQNVLVKIEQLDAKYTDPKSPEFLVENSAAIAINKLDLERGGRGHEIAHWRANHVFSISSARTELRLGVNNRLAGERLVFSGSQINQIHHLLPGLKIKRRKNRGRQMRFVGLASGALVSLVAAYIYGIPLMANRIVGLIPAQTEVDFGLTIVGQMSDAFAEQGGIPLCDEDANSVANLAIARFVDQALQGVDTPFAVDIDVVANPIPNAFALPGGQAYYFSGLLQKTQNSDEFSAVLAHEIGHVVARHGMQKMISSAGTGLLVGFVLGDITGLSVAGGLGSILINNSFSREAEREADAFAAQVSTRINFNPAAMVNLLDRVALDDEFAKAMALFGTHPLNSQRREALAQSGRQISTGDAPFSSQEWLAIKSMCPILDAANEGQNDAATGGDEGST</sequence>
<reference evidence="9" key="1">
    <citation type="submission" date="2018-06" db="EMBL/GenBank/DDBJ databases">
        <authorList>
            <person name="Zhirakovskaya E."/>
        </authorList>
    </citation>
    <scope>NUCLEOTIDE SEQUENCE</scope>
</reference>
<keyword evidence="5" id="KW-0862">Zinc</keyword>
<organism evidence="9">
    <name type="scientific">hydrothermal vent metagenome</name>
    <dbReference type="NCBI Taxonomy" id="652676"/>
    <lineage>
        <taxon>unclassified sequences</taxon>
        <taxon>metagenomes</taxon>
        <taxon>ecological metagenomes</taxon>
    </lineage>
</organism>
<dbReference type="AlphaFoldDB" id="A0A3B0UAD2"/>
<keyword evidence="3" id="KW-0479">Metal-binding</keyword>